<reference evidence="2 3" key="1">
    <citation type="submission" date="2016-01" db="EMBL/GenBank/DDBJ databases">
        <title>Whole genome sequencing of Myroides marinus L41.</title>
        <authorList>
            <person name="Hong K.W."/>
        </authorList>
    </citation>
    <scope>NUCLEOTIDE SEQUENCE [LARGE SCALE GENOMIC DNA]</scope>
    <source>
        <strain evidence="2 3">L41</strain>
    </source>
</reference>
<dbReference type="SUPFAM" id="SSF46955">
    <property type="entry name" value="Putative DNA-binding domain"/>
    <property type="match status" value="1"/>
</dbReference>
<gene>
    <name evidence="2" type="ORF">AV926_14190</name>
</gene>
<dbReference type="Pfam" id="PF12728">
    <property type="entry name" value="HTH_17"/>
    <property type="match status" value="1"/>
</dbReference>
<dbReference type="EMBL" id="LQNU01000070">
    <property type="protein sequence ID" value="KZE77518.1"/>
    <property type="molecule type" value="Genomic_DNA"/>
</dbReference>
<dbReference type="AlphaFoldDB" id="A0A163X955"/>
<dbReference type="InterPro" id="IPR009061">
    <property type="entry name" value="DNA-bd_dom_put_sf"/>
</dbReference>
<comment type="caution">
    <text evidence="2">The sequence shown here is derived from an EMBL/GenBank/DDBJ whole genome shotgun (WGS) entry which is preliminary data.</text>
</comment>
<dbReference type="InterPro" id="IPR010093">
    <property type="entry name" value="SinI_DNA-bd"/>
</dbReference>
<dbReference type="Proteomes" id="UP000076630">
    <property type="component" value="Unassembled WGS sequence"/>
</dbReference>
<evidence type="ECO:0000313" key="3">
    <source>
        <dbReference type="Proteomes" id="UP000076630"/>
    </source>
</evidence>
<dbReference type="GO" id="GO:0003677">
    <property type="term" value="F:DNA binding"/>
    <property type="evidence" value="ECO:0007669"/>
    <property type="project" value="InterPro"/>
</dbReference>
<evidence type="ECO:0000259" key="1">
    <source>
        <dbReference type="Pfam" id="PF12728"/>
    </source>
</evidence>
<accession>A0A163X955</accession>
<name>A0A163X955_9FLAO</name>
<feature type="domain" description="Helix-turn-helix" evidence="1">
    <location>
        <begin position="42"/>
        <end position="89"/>
    </location>
</feature>
<proteinExistence type="predicted"/>
<dbReference type="NCBIfam" id="TIGR01764">
    <property type="entry name" value="excise"/>
    <property type="match status" value="1"/>
</dbReference>
<evidence type="ECO:0000313" key="2">
    <source>
        <dbReference type="EMBL" id="KZE77518.1"/>
    </source>
</evidence>
<sequence length="90" mass="10008">MAIELKITLSDEQAQEIARYIVNGGMLDKLLEKKELPLDQQYLSVKEVASLTGQTTTTIHSHIKKGLLKAKKLGGLIKITRQDLKDYANG</sequence>
<dbReference type="InterPro" id="IPR041657">
    <property type="entry name" value="HTH_17"/>
</dbReference>
<keyword evidence="3" id="KW-1185">Reference proteome</keyword>
<dbReference type="RefSeq" id="WP_038985340.1">
    <property type="nucleotide sequence ID" value="NZ_JWJO01000012.1"/>
</dbReference>
<organism evidence="2 3">
    <name type="scientific">Myroides marinus</name>
    <dbReference type="NCBI Taxonomy" id="703342"/>
    <lineage>
        <taxon>Bacteria</taxon>
        <taxon>Pseudomonadati</taxon>
        <taxon>Bacteroidota</taxon>
        <taxon>Flavobacteriia</taxon>
        <taxon>Flavobacteriales</taxon>
        <taxon>Flavobacteriaceae</taxon>
        <taxon>Myroides</taxon>
    </lineage>
</organism>
<protein>
    <recommendedName>
        <fullName evidence="1">Helix-turn-helix domain-containing protein</fullName>
    </recommendedName>
</protein>